<sequence length="898" mass="96468">MTPPPDTPESIPRHSIRLRHQPGHGHGPARNPDHDPAPHDRFPSHMQAATDSGATDSHFDSPPQGQHPFRPFPSSSSSSSGGGGTMSLHHSAPPSTPGSAPMSRAPSLSALDISADVGEGVLLSIKCPSLVRDSARIRFHPDTTVLQIKQSIERTWPGKPRSQGLRFIRAGRLLADTETVAEFAVGTDPSEPVSVHLVIRPDAWLDPKNRPTPSRRSSYLRQVPLASPLLTPGLRDISSSYFTTLPTSSPLQSQRTSPRAQPTPLPEDRPVPSGSHSSVSTASTRSSGATPVHAPSTTRPGRLSRQSSRSGDGADMHGFGGGMWWNTAVADFALPARMTTASSMPPASDDHDKFRQILMATAPANYPLLVDSATLLHDVYLERYRRLYRASQKGQLSGEAPVSALAGDGDGEESDDDNADEDEDVLSLAQSVEDELFGWEPIDMPALDRRPDVPGGKELEYLYHEVQCNGLPYLLQLAVTPSDRQRSAAMSQLLGRMERLASTIKLLNSLTMHASLLAGAADVAPFAPSAMSPASGTALSPDLHAQLPARAAVAAAAPPPLGGADPQNPQPRGRAAAAQLVPVAWRSTFAGLAELTWNEIFSMTVPLFFLGLKLGIFLYVFGRGASDMKRFAMMAAASIYVVWEAVKLVKRRTEMRLAARLRQRAAAAGQPNAHPEAGAAEAGDGGVARPAGANVPHAPAAGAGTGTGEGETNDPLAPLPPVHAPRRYTTSEPSLLSVEHWLERIAYIGMESEDEDLGLLPPLGSPRPAARTRRRGRVFHHVVVPLVLFFATLVPDIEMKRRRAIEEREDVVRDAVSKAEERIERIRAMQRDDAAQAQAQAQAQGEEGRDKVLKEYSDRILARRRGGTAAAGMDGRDAEALRAAVRADEDDEGEMQFF</sequence>
<feature type="transmembrane region" description="Helical" evidence="6">
    <location>
        <begin position="778"/>
        <end position="795"/>
    </location>
</feature>
<name>A0A5C3FB11_9BASI</name>
<accession>A0A5C3FB11</accession>
<dbReference type="PANTHER" id="PTHR12943">
    <property type="entry name" value="HOMOCYSTEINE-RESPONSIVE ENDOPLASMIC RETICULUM-RESIDENT UNIQUITIN-LIKE DOMAIN HERPUD PROTEIN FAMILY MEMBER"/>
    <property type="match status" value="1"/>
</dbReference>
<dbReference type="Proteomes" id="UP000323386">
    <property type="component" value="Unassembled WGS sequence"/>
</dbReference>
<feature type="compositionally biased region" description="Basic residues" evidence="5">
    <location>
        <begin position="14"/>
        <end position="23"/>
    </location>
</feature>
<protein>
    <recommendedName>
        <fullName evidence="7">Ubiquitin-like domain-containing protein</fullName>
    </recommendedName>
</protein>
<dbReference type="SUPFAM" id="SSF54236">
    <property type="entry name" value="Ubiquitin-like"/>
    <property type="match status" value="1"/>
</dbReference>
<dbReference type="GO" id="GO:0016020">
    <property type="term" value="C:membrane"/>
    <property type="evidence" value="ECO:0007669"/>
    <property type="project" value="UniProtKB-SubCell"/>
</dbReference>
<evidence type="ECO:0000259" key="7">
    <source>
        <dbReference type="PROSITE" id="PS50053"/>
    </source>
</evidence>
<keyword evidence="3 6" id="KW-1133">Transmembrane helix</keyword>
<dbReference type="InterPro" id="IPR039540">
    <property type="entry name" value="UBL3-like_ubiquitin_dom"/>
</dbReference>
<feature type="compositionally biased region" description="Low complexity" evidence="5">
    <location>
        <begin position="271"/>
        <end position="289"/>
    </location>
</feature>
<feature type="region of interest" description="Disordered" evidence="5">
    <location>
        <begin position="1"/>
        <end position="105"/>
    </location>
</feature>
<evidence type="ECO:0000256" key="5">
    <source>
        <dbReference type="SAM" id="MobiDB-lite"/>
    </source>
</evidence>
<dbReference type="PANTHER" id="PTHR12943:SF27">
    <property type="entry name" value="HOMOCYSTEINE-INDUCED ENDOPLASMIC RETICULUM PROTEIN, ISOFORM A"/>
    <property type="match status" value="1"/>
</dbReference>
<feature type="compositionally biased region" description="Basic and acidic residues" evidence="5">
    <location>
        <begin position="31"/>
        <end position="43"/>
    </location>
</feature>
<dbReference type="Gene3D" id="3.10.20.90">
    <property type="entry name" value="Phosphatidylinositol 3-kinase Catalytic Subunit, Chain A, domain 1"/>
    <property type="match status" value="1"/>
</dbReference>
<dbReference type="SMART" id="SM00213">
    <property type="entry name" value="UBQ"/>
    <property type="match status" value="1"/>
</dbReference>
<feature type="compositionally biased region" description="Polar residues" evidence="5">
    <location>
        <begin position="295"/>
        <end position="310"/>
    </location>
</feature>
<dbReference type="InterPro" id="IPR039751">
    <property type="entry name" value="HERPUD1/2"/>
</dbReference>
<organism evidence="8 9">
    <name type="scientific">Pseudozyma flocculosa</name>
    <dbReference type="NCBI Taxonomy" id="84751"/>
    <lineage>
        <taxon>Eukaryota</taxon>
        <taxon>Fungi</taxon>
        <taxon>Dikarya</taxon>
        <taxon>Basidiomycota</taxon>
        <taxon>Ustilaginomycotina</taxon>
        <taxon>Ustilaginomycetes</taxon>
        <taxon>Ustilaginales</taxon>
        <taxon>Ustilaginaceae</taxon>
        <taxon>Pseudozyma</taxon>
    </lineage>
</organism>
<keyword evidence="2 6" id="KW-0812">Transmembrane</keyword>
<feature type="region of interest" description="Disordered" evidence="5">
    <location>
        <begin position="398"/>
        <end position="423"/>
    </location>
</feature>
<feature type="compositionally biased region" description="Polar residues" evidence="5">
    <location>
        <begin position="241"/>
        <end position="260"/>
    </location>
</feature>
<feature type="region of interest" description="Disordered" evidence="5">
    <location>
        <begin position="831"/>
        <end position="852"/>
    </location>
</feature>
<evidence type="ECO:0000313" key="8">
    <source>
        <dbReference type="EMBL" id="SPO41612.1"/>
    </source>
</evidence>
<comment type="subcellular location">
    <subcellularLocation>
        <location evidence="1">Membrane</location>
    </subcellularLocation>
</comment>
<dbReference type="OrthoDB" id="21589at2759"/>
<feature type="region of interest" description="Disordered" evidence="5">
    <location>
        <begin position="666"/>
        <end position="730"/>
    </location>
</feature>
<feature type="transmembrane region" description="Helical" evidence="6">
    <location>
        <begin position="600"/>
        <end position="621"/>
    </location>
</feature>
<feature type="compositionally biased region" description="Acidic residues" evidence="5">
    <location>
        <begin position="409"/>
        <end position="423"/>
    </location>
</feature>
<feature type="region of interest" description="Disordered" evidence="5">
    <location>
        <begin position="241"/>
        <end position="315"/>
    </location>
</feature>
<proteinExistence type="predicted"/>
<feature type="domain" description="Ubiquitin-like" evidence="7">
    <location>
        <begin position="121"/>
        <end position="185"/>
    </location>
</feature>
<dbReference type="EMBL" id="OOIP01000029">
    <property type="protein sequence ID" value="SPO41612.1"/>
    <property type="molecule type" value="Genomic_DNA"/>
</dbReference>
<evidence type="ECO:0000256" key="6">
    <source>
        <dbReference type="SAM" id="Phobius"/>
    </source>
</evidence>
<gene>
    <name evidence="8" type="ORF">PSFLO_07094</name>
</gene>
<dbReference type="PROSITE" id="PS50053">
    <property type="entry name" value="UBIQUITIN_2"/>
    <property type="match status" value="1"/>
</dbReference>
<dbReference type="GO" id="GO:0030968">
    <property type="term" value="P:endoplasmic reticulum unfolded protein response"/>
    <property type="evidence" value="ECO:0007669"/>
    <property type="project" value="TreeGrafter"/>
</dbReference>
<dbReference type="InterPro" id="IPR000626">
    <property type="entry name" value="Ubiquitin-like_dom"/>
</dbReference>
<keyword evidence="4 6" id="KW-0472">Membrane</keyword>
<evidence type="ECO:0000313" key="9">
    <source>
        <dbReference type="Proteomes" id="UP000323386"/>
    </source>
</evidence>
<evidence type="ECO:0000256" key="4">
    <source>
        <dbReference type="ARBA" id="ARBA00023136"/>
    </source>
</evidence>
<evidence type="ECO:0000256" key="2">
    <source>
        <dbReference type="ARBA" id="ARBA00022692"/>
    </source>
</evidence>
<evidence type="ECO:0000256" key="3">
    <source>
        <dbReference type="ARBA" id="ARBA00022989"/>
    </source>
</evidence>
<dbReference type="Pfam" id="PF13881">
    <property type="entry name" value="Rad60-SLD_2"/>
    <property type="match status" value="1"/>
</dbReference>
<evidence type="ECO:0000256" key="1">
    <source>
        <dbReference type="ARBA" id="ARBA00004370"/>
    </source>
</evidence>
<dbReference type="InterPro" id="IPR029071">
    <property type="entry name" value="Ubiquitin-like_domsf"/>
</dbReference>
<reference evidence="8 9" key="1">
    <citation type="submission" date="2018-03" db="EMBL/GenBank/DDBJ databases">
        <authorList>
            <person name="Guldener U."/>
        </authorList>
    </citation>
    <scope>NUCLEOTIDE SEQUENCE [LARGE SCALE GENOMIC DNA]</scope>
    <source>
        <strain evidence="8 9">DAOM196992</strain>
    </source>
</reference>
<keyword evidence="9" id="KW-1185">Reference proteome</keyword>
<feature type="compositionally biased region" description="Low complexity" evidence="5">
    <location>
        <begin position="835"/>
        <end position="844"/>
    </location>
</feature>
<dbReference type="AlphaFoldDB" id="A0A5C3FB11"/>